<dbReference type="Proteomes" id="UP000198728">
    <property type="component" value="Unassembled WGS sequence"/>
</dbReference>
<comment type="cofactor">
    <cofactor evidence="2">
        <name>Mg(2+)</name>
        <dbReference type="ChEBI" id="CHEBI:18420"/>
    </cofactor>
</comment>
<dbReference type="InterPro" id="IPR000086">
    <property type="entry name" value="NUDIX_hydrolase_dom"/>
</dbReference>
<name>A0A1I1HYH2_9RHOB</name>
<dbReference type="Gene3D" id="3.90.79.10">
    <property type="entry name" value="Nucleoside Triphosphate Pyrophosphohydrolase"/>
    <property type="match status" value="1"/>
</dbReference>
<proteinExistence type="predicted"/>
<dbReference type="EMBL" id="FOLG01000003">
    <property type="protein sequence ID" value="SFC28891.1"/>
    <property type="molecule type" value="Genomic_DNA"/>
</dbReference>
<dbReference type="InterPro" id="IPR015797">
    <property type="entry name" value="NUDIX_hydrolase-like_dom_sf"/>
</dbReference>
<keyword evidence="9" id="KW-1185">Reference proteome</keyword>
<dbReference type="GO" id="GO:0046872">
    <property type="term" value="F:metal ion binding"/>
    <property type="evidence" value="ECO:0007669"/>
    <property type="project" value="UniProtKB-KW"/>
</dbReference>
<keyword evidence="3" id="KW-0479">Metal-binding</keyword>
<evidence type="ECO:0000256" key="6">
    <source>
        <dbReference type="ARBA" id="ARBA00023211"/>
    </source>
</evidence>
<dbReference type="CDD" id="cd18870">
    <property type="entry name" value="NUDIX_AcylCoAdiphos_Nudt19"/>
    <property type="match status" value="1"/>
</dbReference>
<dbReference type="PROSITE" id="PS51462">
    <property type="entry name" value="NUDIX"/>
    <property type="match status" value="1"/>
</dbReference>
<organism evidence="8 9">
    <name type="scientific">Tropicimonas isoalkanivorans</name>
    <dbReference type="NCBI Taxonomy" id="441112"/>
    <lineage>
        <taxon>Bacteria</taxon>
        <taxon>Pseudomonadati</taxon>
        <taxon>Pseudomonadota</taxon>
        <taxon>Alphaproteobacteria</taxon>
        <taxon>Rhodobacterales</taxon>
        <taxon>Roseobacteraceae</taxon>
        <taxon>Tropicimonas</taxon>
    </lineage>
</organism>
<evidence type="ECO:0000256" key="2">
    <source>
        <dbReference type="ARBA" id="ARBA00001946"/>
    </source>
</evidence>
<dbReference type="PANTHER" id="PTHR12318:SF0">
    <property type="entry name" value="ACYL-COENZYME A DIPHOSPHATASE NUDT19"/>
    <property type="match status" value="1"/>
</dbReference>
<evidence type="ECO:0000256" key="4">
    <source>
        <dbReference type="ARBA" id="ARBA00022801"/>
    </source>
</evidence>
<dbReference type="STRING" id="441112.SAMN04488094_103328"/>
<accession>A0A1I1HYH2</accession>
<dbReference type="AlphaFoldDB" id="A0A1I1HYH2"/>
<dbReference type="InterPro" id="IPR039121">
    <property type="entry name" value="NUDT19"/>
</dbReference>
<reference evidence="8 9" key="1">
    <citation type="submission" date="2016-10" db="EMBL/GenBank/DDBJ databases">
        <authorList>
            <person name="de Groot N.N."/>
        </authorList>
    </citation>
    <scope>NUCLEOTIDE SEQUENCE [LARGE SCALE GENOMIC DNA]</scope>
    <source>
        <strain evidence="8 9">DSM 19548</strain>
    </source>
</reference>
<keyword evidence="4" id="KW-0378">Hydrolase</keyword>
<keyword evidence="5" id="KW-0460">Magnesium</keyword>
<dbReference type="SUPFAM" id="SSF55811">
    <property type="entry name" value="Nudix"/>
    <property type="match status" value="1"/>
</dbReference>
<feature type="domain" description="Nudix hydrolase" evidence="7">
    <location>
        <begin position="7"/>
        <end position="198"/>
    </location>
</feature>
<dbReference type="PANTHER" id="PTHR12318">
    <property type="entry name" value="TESTOSTERONE-REGULATED PROTEIN RP2"/>
    <property type="match status" value="1"/>
</dbReference>
<dbReference type="OrthoDB" id="9805905at2"/>
<evidence type="ECO:0000259" key="7">
    <source>
        <dbReference type="PROSITE" id="PS51462"/>
    </source>
</evidence>
<evidence type="ECO:0000256" key="3">
    <source>
        <dbReference type="ARBA" id="ARBA00022723"/>
    </source>
</evidence>
<dbReference type="RefSeq" id="WP_093360288.1">
    <property type="nucleotide sequence ID" value="NZ_FOLG01000003.1"/>
</dbReference>
<gene>
    <name evidence="8" type="ORF">SAMN04488094_103328</name>
</gene>
<protein>
    <recommendedName>
        <fullName evidence="7">Nudix hydrolase domain-containing protein</fullName>
    </recommendedName>
</protein>
<keyword evidence="6" id="KW-0464">Manganese</keyword>
<evidence type="ECO:0000313" key="9">
    <source>
        <dbReference type="Proteomes" id="UP000198728"/>
    </source>
</evidence>
<comment type="cofactor">
    <cofactor evidence="1">
        <name>Mn(2+)</name>
        <dbReference type="ChEBI" id="CHEBI:29035"/>
    </cofactor>
</comment>
<evidence type="ECO:0000313" key="8">
    <source>
        <dbReference type="EMBL" id="SFC28891.1"/>
    </source>
</evidence>
<sequence length="223" mass="24477">MTDAPVKLRDAATIVLSRRDSDGTPRVLMGQRGKGAVFMPNKFVFPGGAVDAGDANVPLDGEVDSRSRDRLHRHADATLVRALQVAAVRELWEETGMMLGVPGRWSGTVPADWAAFADMGKVPSAAGLSFLYRAVTPHGQKRRFDARFFWADEAALQGNEDFRDAPGELSALSWVSLTEARALDLPMITHRVLLELEARMTDPDPARKVPFFDGEVRAFSEID</sequence>
<dbReference type="GO" id="GO:0016818">
    <property type="term" value="F:hydrolase activity, acting on acid anhydrides, in phosphorus-containing anhydrides"/>
    <property type="evidence" value="ECO:0007669"/>
    <property type="project" value="InterPro"/>
</dbReference>
<evidence type="ECO:0000256" key="5">
    <source>
        <dbReference type="ARBA" id="ARBA00022842"/>
    </source>
</evidence>
<evidence type="ECO:0000256" key="1">
    <source>
        <dbReference type="ARBA" id="ARBA00001936"/>
    </source>
</evidence>